<dbReference type="Gene3D" id="3.30.1490.20">
    <property type="entry name" value="ATP-grasp fold, A domain"/>
    <property type="match status" value="1"/>
</dbReference>
<sequence>MNIHEHQAKKILKNYGIPVSKGVVILKFDEIESKIKQL</sequence>
<dbReference type="Pfam" id="PF08442">
    <property type="entry name" value="ATP-grasp_2"/>
    <property type="match status" value="1"/>
</dbReference>
<dbReference type="InterPro" id="IPR013650">
    <property type="entry name" value="ATP-grasp_succ-CoA_synth-type"/>
</dbReference>
<dbReference type="Gene3D" id="3.30.470.20">
    <property type="entry name" value="ATP-grasp fold, B domain"/>
    <property type="match status" value="1"/>
</dbReference>
<dbReference type="InterPro" id="IPR013815">
    <property type="entry name" value="ATP_grasp_subdomain_1"/>
</dbReference>
<dbReference type="EMBL" id="UINC01131455">
    <property type="protein sequence ID" value="SVD13175.1"/>
    <property type="molecule type" value="Genomic_DNA"/>
</dbReference>
<reference evidence="2" key="1">
    <citation type="submission" date="2018-05" db="EMBL/GenBank/DDBJ databases">
        <authorList>
            <person name="Lanie J.A."/>
            <person name="Ng W.-L."/>
            <person name="Kazmierczak K.M."/>
            <person name="Andrzejewski T.M."/>
            <person name="Davidsen T.M."/>
            <person name="Wayne K.J."/>
            <person name="Tettelin H."/>
            <person name="Glass J.I."/>
            <person name="Rusch D."/>
            <person name="Podicherti R."/>
            <person name="Tsui H.-C.T."/>
            <person name="Winkler M.E."/>
        </authorList>
    </citation>
    <scope>NUCLEOTIDE SEQUENCE</scope>
</reference>
<dbReference type="AlphaFoldDB" id="A0A382SUM8"/>
<dbReference type="GO" id="GO:0005524">
    <property type="term" value="F:ATP binding"/>
    <property type="evidence" value="ECO:0007669"/>
    <property type="project" value="InterPro"/>
</dbReference>
<protein>
    <recommendedName>
        <fullName evidence="1">ATP-grasp fold succinyl-CoA synthetase-type domain-containing protein</fullName>
    </recommendedName>
</protein>
<organism evidence="2">
    <name type="scientific">marine metagenome</name>
    <dbReference type="NCBI Taxonomy" id="408172"/>
    <lineage>
        <taxon>unclassified sequences</taxon>
        <taxon>metagenomes</taxon>
        <taxon>ecological metagenomes</taxon>
    </lineage>
</organism>
<gene>
    <name evidence="2" type="ORF">METZ01_LOCUS366029</name>
</gene>
<feature type="domain" description="ATP-grasp fold succinyl-CoA synthetase-type" evidence="1">
    <location>
        <begin position="2"/>
        <end position="38"/>
    </location>
</feature>
<proteinExistence type="predicted"/>
<name>A0A382SUM8_9ZZZZ</name>
<evidence type="ECO:0000313" key="2">
    <source>
        <dbReference type="EMBL" id="SVD13175.1"/>
    </source>
</evidence>
<dbReference type="SUPFAM" id="SSF56059">
    <property type="entry name" value="Glutathione synthetase ATP-binding domain-like"/>
    <property type="match status" value="1"/>
</dbReference>
<accession>A0A382SUM8</accession>
<evidence type="ECO:0000259" key="1">
    <source>
        <dbReference type="Pfam" id="PF08442"/>
    </source>
</evidence>
<feature type="non-terminal residue" evidence="2">
    <location>
        <position position="38"/>
    </location>
</feature>